<evidence type="ECO:0000256" key="6">
    <source>
        <dbReference type="ARBA" id="ARBA00022840"/>
    </source>
</evidence>
<dbReference type="InterPro" id="IPR003439">
    <property type="entry name" value="ABC_transporter-like_ATP-bd"/>
</dbReference>
<dbReference type="Proteomes" id="UP001595539">
    <property type="component" value="Unassembled WGS sequence"/>
</dbReference>
<evidence type="ECO:0000313" key="11">
    <source>
        <dbReference type="Proteomes" id="UP001595539"/>
    </source>
</evidence>
<evidence type="ECO:0000256" key="2">
    <source>
        <dbReference type="ARBA" id="ARBA00022475"/>
    </source>
</evidence>
<evidence type="ECO:0000256" key="4">
    <source>
        <dbReference type="ARBA" id="ARBA00022737"/>
    </source>
</evidence>
<evidence type="ECO:0000256" key="7">
    <source>
        <dbReference type="ARBA" id="ARBA00022967"/>
    </source>
</evidence>
<dbReference type="Pfam" id="PF00005">
    <property type="entry name" value="ABC_tran"/>
    <property type="match status" value="2"/>
</dbReference>
<dbReference type="SMART" id="SM00382">
    <property type="entry name" value="AAA"/>
    <property type="match status" value="2"/>
</dbReference>
<evidence type="ECO:0000256" key="1">
    <source>
        <dbReference type="ARBA" id="ARBA00022448"/>
    </source>
</evidence>
<dbReference type="PROSITE" id="PS00211">
    <property type="entry name" value="ABC_TRANSPORTER_1"/>
    <property type="match status" value="1"/>
</dbReference>
<dbReference type="CDD" id="cd03215">
    <property type="entry name" value="ABC_Carb_Monos_II"/>
    <property type="match status" value="1"/>
</dbReference>
<dbReference type="PROSITE" id="PS50893">
    <property type="entry name" value="ABC_TRANSPORTER_2"/>
    <property type="match status" value="2"/>
</dbReference>
<accession>A0ABV7U4V7</accession>
<protein>
    <submittedName>
        <fullName evidence="10">Sugar ABC transporter ATP-binding protein</fullName>
    </submittedName>
</protein>
<keyword evidence="5" id="KW-0547">Nucleotide-binding</keyword>
<proteinExistence type="predicted"/>
<keyword evidence="1" id="KW-0813">Transport</keyword>
<dbReference type="RefSeq" id="WP_377761509.1">
    <property type="nucleotide sequence ID" value="NZ_JBHRXY010000008.1"/>
</dbReference>
<keyword evidence="8" id="KW-0472">Membrane</keyword>
<keyword evidence="11" id="KW-1185">Reference proteome</keyword>
<keyword evidence="3" id="KW-0762">Sugar transport</keyword>
<dbReference type="GO" id="GO:0005524">
    <property type="term" value="F:ATP binding"/>
    <property type="evidence" value="ECO:0007669"/>
    <property type="project" value="UniProtKB-KW"/>
</dbReference>
<dbReference type="CDD" id="cd03216">
    <property type="entry name" value="ABC_Carb_Monos_I"/>
    <property type="match status" value="1"/>
</dbReference>
<feature type="domain" description="ABC transporter" evidence="9">
    <location>
        <begin position="11"/>
        <end position="246"/>
    </location>
</feature>
<organism evidence="10 11">
    <name type="scientific">Paracoccus angustae</name>
    <dbReference type="NCBI Taxonomy" id="1671480"/>
    <lineage>
        <taxon>Bacteria</taxon>
        <taxon>Pseudomonadati</taxon>
        <taxon>Pseudomonadota</taxon>
        <taxon>Alphaproteobacteria</taxon>
        <taxon>Rhodobacterales</taxon>
        <taxon>Paracoccaceae</taxon>
        <taxon>Paracoccus</taxon>
    </lineage>
</organism>
<dbReference type="PANTHER" id="PTHR43790">
    <property type="entry name" value="CARBOHYDRATE TRANSPORT ATP-BINDING PROTEIN MG119-RELATED"/>
    <property type="match status" value="1"/>
</dbReference>
<dbReference type="Gene3D" id="3.40.50.300">
    <property type="entry name" value="P-loop containing nucleotide triphosphate hydrolases"/>
    <property type="match status" value="2"/>
</dbReference>
<evidence type="ECO:0000256" key="3">
    <source>
        <dbReference type="ARBA" id="ARBA00022597"/>
    </source>
</evidence>
<dbReference type="InterPro" id="IPR027417">
    <property type="entry name" value="P-loop_NTPase"/>
</dbReference>
<reference evidence="11" key="1">
    <citation type="journal article" date="2019" name="Int. J. Syst. Evol. Microbiol.">
        <title>The Global Catalogue of Microorganisms (GCM) 10K type strain sequencing project: providing services to taxonomists for standard genome sequencing and annotation.</title>
        <authorList>
            <consortium name="The Broad Institute Genomics Platform"/>
            <consortium name="The Broad Institute Genome Sequencing Center for Infectious Disease"/>
            <person name="Wu L."/>
            <person name="Ma J."/>
        </authorList>
    </citation>
    <scope>NUCLEOTIDE SEQUENCE [LARGE SCALE GENOMIC DNA]</scope>
    <source>
        <strain evidence="11">KCTC 42473</strain>
    </source>
</reference>
<dbReference type="EMBL" id="JBHRXY010000008">
    <property type="protein sequence ID" value="MFC3630090.1"/>
    <property type="molecule type" value="Genomic_DNA"/>
</dbReference>
<evidence type="ECO:0000313" key="10">
    <source>
        <dbReference type="EMBL" id="MFC3630090.1"/>
    </source>
</evidence>
<comment type="caution">
    <text evidence="10">The sequence shown here is derived from an EMBL/GenBank/DDBJ whole genome shotgun (WGS) entry which is preliminary data.</text>
</comment>
<feature type="domain" description="ABC transporter" evidence="9">
    <location>
        <begin position="256"/>
        <end position="499"/>
    </location>
</feature>
<gene>
    <name evidence="10" type="ORF">ACFOM8_11610</name>
</gene>
<dbReference type="PANTHER" id="PTHR43790:SF3">
    <property type="entry name" value="D-ALLOSE IMPORT ATP-BINDING PROTEIN ALSA-RELATED"/>
    <property type="match status" value="1"/>
</dbReference>
<keyword evidence="6 10" id="KW-0067">ATP-binding</keyword>
<evidence type="ECO:0000259" key="9">
    <source>
        <dbReference type="PROSITE" id="PS50893"/>
    </source>
</evidence>
<dbReference type="InterPro" id="IPR050107">
    <property type="entry name" value="ABC_carbohydrate_import_ATPase"/>
</dbReference>
<dbReference type="InterPro" id="IPR017871">
    <property type="entry name" value="ABC_transporter-like_CS"/>
</dbReference>
<name>A0ABV7U4V7_9RHOB</name>
<keyword evidence="7" id="KW-1278">Translocase</keyword>
<dbReference type="SUPFAM" id="SSF52540">
    <property type="entry name" value="P-loop containing nucleoside triphosphate hydrolases"/>
    <property type="match status" value="2"/>
</dbReference>
<evidence type="ECO:0000256" key="8">
    <source>
        <dbReference type="ARBA" id="ARBA00023136"/>
    </source>
</evidence>
<dbReference type="InterPro" id="IPR003593">
    <property type="entry name" value="AAA+_ATPase"/>
</dbReference>
<evidence type="ECO:0000256" key="5">
    <source>
        <dbReference type="ARBA" id="ARBA00022741"/>
    </source>
</evidence>
<sequence length="509" mass="54585">MLDAAPATSGLVCRNLSKSFGPVKVLRNINLELRPGSVLGLIGENGAGKSTFNNIIAGVLSPTEGQIWLDGAPYQPHSPSDALDRGVALIHQEIRLLPGLSVAENLFLGRQPVRAGRIDRAAMIEESAAVLAALGVRLDPRRPVRGLSMATQQSIEIAKALLRRPRYVIFDEPTASLGESDAALIFEQIDRLRARGTGIIYVSHRLDEIGHLADGIVCLRDGQKVADWPTVPVPKQELINAMVGRAFVFQHEAPAPHRAKVALSVRDLGRAGAFRGIGFDLHEGEILGLAGLVGARRTDVVRALAGADRADTGEVRLDGIPLALGTPRAAIDAGIVMVPEDRKGLGLNLDRSASANITLPWEAGLARGGLVRPHDVERMGRAQRSRFDIRGRMELAVGAMSGGNQQKVLLAKWLVRDPRVFIVDEPTRGVDVGAKMAIYQIIRDLAASGIAVIVVSSELEEVLGLSHRVLVMSEGRQTGILTRNEATPTRVMALAVGEPTRRDILQPTG</sequence>
<keyword evidence="2" id="KW-1003">Cell membrane</keyword>
<keyword evidence="4" id="KW-0677">Repeat</keyword>